<dbReference type="STRING" id="642492.Clole_3643"/>
<dbReference type="SMART" id="SM00850">
    <property type="entry name" value="LytTR"/>
    <property type="match status" value="1"/>
</dbReference>
<dbReference type="AlphaFoldDB" id="F2JGY6"/>
<keyword evidence="3" id="KW-0597">Phosphoprotein</keyword>
<feature type="modified residue" description="4-aspartylphosphate" evidence="3">
    <location>
        <position position="59"/>
    </location>
</feature>
<dbReference type="InterPro" id="IPR046947">
    <property type="entry name" value="LytR-like"/>
</dbReference>
<evidence type="ECO:0000259" key="4">
    <source>
        <dbReference type="PROSITE" id="PS50110"/>
    </source>
</evidence>
<evidence type="ECO:0000256" key="2">
    <source>
        <dbReference type="ARBA" id="ARBA00024867"/>
    </source>
</evidence>
<dbReference type="Gene3D" id="3.40.50.2300">
    <property type="match status" value="1"/>
</dbReference>
<accession>F2JGY6</accession>
<evidence type="ECO:0000313" key="5">
    <source>
        <dbReference type="EMBL" id="ADZ85326.1"/>
    </source>
</evidence>
<dbReference type="Proteomes" id="UP000008467">
    <property type="component" value="Chromosome"/>
</dbReference>
<sequence>MHFAIIDDLEADRLKLSNALNRYLTEQAILLDNPIVEYENGESFLADFAQVSFDIIFIDMYMNGITGLEVAKKIRETDEECHIIFTTTSRDFAIDSYTVSASYYLLKPYSYEMLAKALSTCKIAQILANRYITLNDTPILLRDIVYTDFHNRHLYIYLKNQQVLTFRITLEEFFPKLLNYPNFRCCNRGSVVNLDEVARLEDCDFVMQTGARIPISRRHFAELRTYYFNYLFYKVREQDVMR</sequence>
<keyword evidence="6" id="KW-1185">Reference proteome</keyword>
<dbReference type="HOGENOM" id="CLU_000445_14_2_9"/>
<feature type="domain" description="Response regulatory" evidence="4">
    <location>
        <begin position="2"/>
        <end position="122"/>
    </location>
</feature>
<organism evidence="5 6">
    <name type="scientific">Cellulosilyticum lentocellum (strain ATCC 49066 / DSM 5427 / NCIMB 11756 / RHM5)</name>
    <name type="common">Clostridium lentocellum</name>
    <dbReference type="NCBI Taxonomy" id="642492"/>
    <lineage>
        <taxon>Bacteria</taxon>
        <taxon>Bacillati</taxon>
        <taxon>Bacillota</taxon>
        <taxon>Clostridia</taxon>
        <taxon>Lachnospirales</taxon>
        <taxon>Cellulosilyticaceae</taxon>
        <taxon>Cellulosilyticum</taxon>
    </lineage>
</organism>
<dbReference type="PANTHER" id="PTHR37299">
    <property type="entry name" value="TRANSCRIPTIONAL REGULATOR-RELATED"/>
    <property type="match status" value="1"/>
</dbReference>
<dbReference type="PANTHER" id="PTHR37299:SF1">
    <property type="entry name" value="STAGE 0 SPORULATION PROTEIN A HOMOLOG"/>
    <property type="match status" value="1"/>
</dbReference>
<evidence type="ECO:0000256" key="3">
    <source>
        <dbReference type="PROSITE-ProRule" id="PRU00169"/>
    </source>
</evidence>
<name>F2JGY6_CELLD</name>
<dbReference type="Pfam" id="PF00072">
    <property type="entry name" value="Response_reg"/>
    <property type="match status" value="1"/>
</dbReference>
<dbReference type="InterPro" id="IPR001789">
    <property type="entry name" value="Sig_transdc_resp-reg_receiver"/>
</dbReference>
<dbReference type="RefSeq" id="WP_013658602.1">
    <property type="nucleotide sequence ID" value="NC_015275.1"/>
</dbReference>
<reference evidence="5 6" key="1">
    <citation type="journal article" date="2011" name="J. Bacteriol.">
        <title>Complete genome sequence of the cellulose-degrading bacterium Cellulosilyticum lentocellum.</title>
        <authorList>
            <consortium name="US DOE Joint Genome Institute"/>
            <person name="Miller D.A."/>
            <person name="Suen G."/>
            <person name="Bruce D."/>
            <person name="Copeland A."/>
            <person name="Cheng J.F."/>
            <person name="Detter C."/>
            <person name="Goodwin L.A."/>
            <person name="Han C.S."/>
            <person name="Hauser L.J."/>
            <person name="Land M.L."/>
            <person name="Lapidus A."/>
            <person name="Lucas S."/>
            <person name="Meincke L."/>
            <person name="Pitluck S."/>
            <person name="Tapia R."/>
            <person name="Teshima H."/>
            <person name="Woyke T."/>
            <person name="Fox B.G."/>
            <person name="Angert E.R."/>
            <person name="Currie C.R."/>
        </authorList>
    </citation>
    <scope>NUCLEOTIDE SEQUENCE [LARGE SCALE GENOMIC DNA]</scope>
    <source>
        <strain evidence="6">ATCC 49066 / DSM 5427 / NCIMB 11756 / RHM5</strain>
    </source>
</reference>
<dbReference type="KEGG" id="cle:Clole_3643"/>
<dbReference type="GO" id="GO:0003677">
    <property type="term" value="F:DNA binding"/>
    <property type="evidence" value="ECO:0007669"/>
    <property type="project" value="InterPro"/>
</dbReference>
<protein>
    <recommendedName>
        <fullName evidence="1">Stage 0 sporulation protein A homolog</fullName>
    </recommendedName>
</protein>
<evidence type="ECO:0000256" key="1">
    <source>
        <dbReference type="ARBA" id="ARBA00018672"/>
    </source>
</evidence>
<dbReference type="SMART" id="SM00448">
    <property type="entry name" value="REC"/>
    <property type="match status" value="1"/>
</dbReference>
<dbReference type="InterPro" id="IPR011006">
    <property type="entry name" value="CheY-like_superfamily"/>
</dbReference>
<dbReference type="PROSITE" id="PS50110">
    <property type="entry name" value="RESPONSE_REGULATORY"/>
    <property type="match status" value="1"/>
</dbReference>
<proteinExistence type="predicted"/>
<dbReference type="Gene3D" id="2.40.50.1020">
    <property type="entry name" value="LytTr DNA-binding domain"/>
    <property type="match status" value="1"/>
</dbReference>
<dbReference type="eggNOG" id="COG3279">
    <property type="taxonomic scope" value="Bacteria"/>
</dbReference>
<gene>
    <name evidence="5" type="ordered locus">Clole_3643</name>
</gene>
<dbReference type="InterPro" id="IPR007492">
    <property type="entry name" value="LytTR_DNA-bd_dom"/>
</dbReference>
<dbReference type="GO" id="GO:0000156">
    <property type="term" value="F:phosphorelay response regulator activity"/>
    <property type="evidence" value="ECO:0007669"/>
    <property type="project" value="InterPro"/>
</dbReference>
<dbReference type="Pfam" id="PF04397">
    <property type="entry name" value="LytTR"/>
    <property type="match status" value="1"/>
</dbReference>
<evidence type="ECO:0000313" key="6">
    <source>
        <dbReference type="Proteomes" id="UP000008467"/>
    </source>
</evidence>
<dbReference type="SUPFAM" id="SSF52172">
    <property type="entry name" value="CheY-like"/>
    <property type="match status" value="1"/>
</dbReference>
<comment type="function">
    <text evidence="2">May play the central regulatory role in sporulation. It may be an element of the effector pathway responsible for the activation of sporulation genes in response to nutritional stress. Spo0A may act in concert with spo0H (a sigma factor) to control the expression of some genes that are critical to the sporulation process.</text>
</comment>
<dbReference type="EMBL" id="CP002582">
    <property type="protein sequence ID" value="ADZ85326.1"/>
    <property type="molecule type" value="Genomic_DNA"/>
</dbReference>